<dbReference type="PANTHER" id="PTHR13939:SF0">
    <property type="entry name" value="NMN AMIDOHYDROLASE-LIKE PROTEIN YFAY"/>
    <property type="match status" value="1"/>
</dbReference>
<evidence type="ECO:0000313" key="3">
    <source>
        <dbReference type="EMBL" id="GAQ16167.1"/>
    </source>
</evidence>
<dbReference type="NCBIfam" id="NF001813">
    <property type="entry name" value="PRK00549.1"/>
    <property type="match status" value="1"/>
</dbReference>
<dbReference type="Gene3D" id="3.40.980.10">
    <property type="entry name" value="MoaB/Mog-like domain"/>
    <property type="match status" value="1"/>
</dbReference>
<dbReference type="SMART" id="SM00852">
    <property type="entry name" value="MoCF_biosynth"/>
    <property type="match status" value="1"/>
</dbReference>
<comment type="similarity">
    <text evidence="1">Belongs to the CinA family.</text>
</comment>
<evidence type="ECO:0000259" key="2">
    <source>
        <dbReference type="SMART" id="SM00852"/>
    </source>
</evidence>
<proteinExistence type="inferred from homology"/>
<name>A0A0U9H0M8_9BACI</name>
<comment type="caution">
    <text evidence="3">The sequence shown here is derived from an EMBL/GenBank/DDBJ whole genome shotgun (WGS) entry which is preliminary data.</text>
</comment>
<organism evidence="3 4">
    <name type="scientific">Oceanobacillus picturae</name>
    <dbReference type="NCBI Taxonomy" id="171693"/>
    <lineage>
        <taxon>Bacteria</taxon>
        <taxon>Bacillati</taxon>
        <taxon>Bacillota</taxon>
        <taxon>Bacilli</taxon>
        <taxon>Bacillales</taxon>
        <taxon>Bacillaceae</taxon>
        <taxon>Oceanobacillus</taxon>
    </lineage>
</organism>
<dbReference type="NCBIfam" id="TIGR00199">
    <property type="entry name" value="PncC_domain"/>
    <property type="match status" value="1"/>
</dbReference>
<reference evidence="3 4" key="2">
    <citation type="journal article" date="2016" name="Genome Announc.">
        <title>Draft Genome Sequence of Oceanobacillus picturae Heshi-B3, Isolated from Fermented Rice Bran in a Traditional Japanese Seafood Dish.</title>
        <authorList>
            <person name="Akuzawa S."/>
            <person name="Nagaoka J."/>
            <person name="Kanekatsu M."/>
            <person name="Kanesaki Y."/>
            <person name="Suzuki T."/>
        </authorList>
    </citation>
    <scope>NUCLEOTIDE SEQUENCE [LARGE SCALE GENOMIC DNA]</scope>
    <source>
        <strain evidence="3 4">Heshi-B3</strain>
    </source>
</reference>
<dbReference type="InterPro" id="IPR036425">
    <property type="entry name" value="MoaB/Mog-like_dom_sf"/>
</dbReference>
<feature type="domain" description="MoaB/Mog" evidence="2">
    <location>
        <begin position="8"/>
        <end position="174"/>
    </location>
</feature>
<dbReference type="AlphaFoldDB" id="A0A0U9H0M8"/>
<dbReference type="SUPFAM" id="SSF142433">
    <property type="entry name" value="CinA-like"/>
    <property type="match status" value="1"/>
</dbReference>
<dbReference type="PIRSF" id="PIRSF006728">
    <property type="entry name" value="CinA"/>
    <property type="match status" value="1"/>
</dbReference>
<dbReference type="CDD" id="cd00885">
    <property type="entry name" value="cinA"/>
    <property type="match status" value="1"/>
</dbReference>
<dbReference type="EMBL" id="BBXV01000001">
    <property type="protein sequence ID" value="GAQ16167.1"/>
    <property type="molecule type" value="Genomic_DNA"/>
</dbReference>
<dbReference type="PANTHER" id="PTHR13939">
    <property type="entry name" value="NICOTINAMIDE-NUCLEOTIDE AMIDOHYDROLASE PNCC"/>
    <property type="match status" value="1"/>
</dbReference>
<evidence type="ECO:0000256" key="1">
    <source>
        <dbReference type="HAMAP-Rule" id="MF_00226"/>
    </source>
</evidence>
<reference evidence="4" key="1">
    <citation type="submission" date="2015-07" db="EMBL/GenBank/DDBJ databases">
        <title>Draft Genome Sequence of Oceanobacillus picturae Heshi-B3 that Was Isolated from Fermented Rice Bran with Aging Salted Mackerel, Which Was Named Heshiko as Traditional Fermented Seafood in Japan.</title>
        <authorList>
            <person name="Akuzawa S."/>
            <person name="Nakagawa J."/>
            <person name="Kanekatsu T."/>
            <person name="Kanesaki Y."/>
            <person name="Suzuki T."/>
        </authorList>
    </citation>
    <scope>NUCLEOTIDE SEQUENCE [LARGE SCALE GENOMIC DNA]</scope>
    <source>
        <strain evidence="4">Heshi-B3</strain>
    </source>
</reference>
<dbReference type="NCBIfam" id="TIGR00200">
    <property type="entry name" value="cinA_nterm"/>
    <property type="match status" value="1"/>
</dbReference>
<dbReference type="InterPro" id="IPR008136">
    <property type="entry name" value="CinA_C"/>
</dbReference>
<dbReference type="Gene3D" id="3.30.70.2860">
    <property type="match status" value="1"/>
</dbReference>
<accession>A0A0U9H0M8</accession>
<dbReference type="InterPro" id="IPR036653">
    <property type="entry name" value="CinA-like_C"/>
</dbReference>
<dbReference type="NCBIfam" id="TIGR00177">
    <property type="entry name" value="molyb_syn"/>
    <property type="match status" value="1"/>
</dbReference>
<protein>
    <recommendedName>
        <fullName evidence="1">Putative competence-damage inducible protein</fullName>
    </recommendedName>
</protein>
<dbReference type="InterPro" id="IPR041424">
    <property type="entry name" value="CinA_KH"/>
</dbReference>
<dbReference type="SUPFAM" id="SSF53218">
    <property type="entry name" value="Molybdenum cofactor biosynthesis proteins"/>
    <property type="match status" value="1"/>
</dbReference>
<dbReference type="InterPro" id="IPR001453">
    <property type="entry name" value="MoaB/Mog_dom"/>
</dbReference>
<dbReference type="HAMAP" id="MF_00226_B">
    <property type="entry name" value="CinA_B"/>
    <property type="match status" value="1"/>
</dbReference>
<dbReference type="InterPro" id="IPR008135">
    <property type="entry name" value="Competence-induced_CinA"/>
</dbReference>
<sequence length="420" mass="45989">MMKQLKTEIVAVGTELLLGQISNTNAQWLSQQLALFGVNVYHHTVVGDNLQRVKAIFNQAHARSDVIIVTGGLGPTDDDLTREAFQAMSGMDIVEHAPSMDKITAFFTKRGTNMTPNNRKQARVFSGASVLENHAGMAPGMIVTHEERIWVFLPGVPREMKHLASTSVFPYLQNLTGEKQVIKSMILKFIGIGESQLEHELYDLIQNQSNPTLAPLAQESGVVIRLTARHNSETEANSLLEQTKAQVEDRLGEYLFGVDEQTIEQQIIDLLKSSGKTIAAAESLTGGMFTDKLVSVSGASAACKGSIVCYDTDVKRNVLGISEEVLVEDGTVSEVCAEQMAEKVSGLLGSSYGISFTGVAGPMSIEDQQPGTVFVSIYDHMNKRSETKGYHLHGDRNSVRHRATIKGLEFLFNYLKSNLE</sequence>
<dbReference type="Gene3D" id="3.90.950.20">
    <property type="entry name" value="CinA-like"/>
    <property type="match status" value="1"/>
</dbReference>
<dbReference type="InterPro" id="IPR050101">
    <property type="entry name" value="CinA"/>
</dbReference>
<evidence type="ECO:0000313" key="4">
    <source>
        <dbReference type="Proteomes" id="UP000052946"/>
    </source>
</evidence>
<dbReference type="Pfam" id="PF00994">
    <property type="entry name" value="MoCF_biosynth"/>
    <property type="match status" value="1"/>
</dbReference>
<dbReference type="Pfam" id="PF18146">
    <property type="entry name" value="CinA_KH"/>
    <property type="match status" value="1"/>
</dbReference>
<dbReference type="Pfam" id="PF02464">
    <property type="entry name" value="CinA"/>
    <property type="match status" value="1"/>
</dbReference>
<dbReference type="Proteomes" id="UP000052946">
    <property type="component" value="Unassembled WGS sequence"/>
</dbReference>
<gene>
    <name evidence="1" type="primary">cinA</name>
    <name evidence="3" type="ORF">OPHB3_0083</name>
</gene>